<comment type="subcellular location">
    <subcellularLocation>
        <location evidence="3">Cytoplasm</location>
    </subcellularLocation>
    <subcellularLocation>
        <location evidence="2">Nucleus</location>
    </subcellularLocation>
</comment>
<keyword evidence="7" id="KW-0963">Cytoplasm</keyword>
<comment type="similarity">
    <text evidence="5">Belongs to the DPH4 family.</text>
</comment>
<dbReference type="Gene3D" id="1.10.287.110">
    <property type="entry name" value="DnaJ domain"/>
    <property type="match status" value="1"/>
</dbReference>
<keyword evidence="9" id="KW-0862">Zinc</keyword>
<dbReference type="PANTHER" id="PTHR21454">
    <property type="entry name" value="DPH3 HOMOLOG-RELATED"/>
    <property type="match status" value="1"/>
</dbReference>
<evidence type="ECO:0000256" key="9">
    <source>
        <dbReference type="ARBA" id="ARBA00022833"/>
    </source>
</evidence>
<evidence type="ECO:0000256" key="10">
    <source>
        <dbReference type="ARBA" id="ARBA00023004"/>
    </source>
</evidence>
<dbReference type="SUPFAM" id="SSF144217">
    <property type="entry name" value="CSL zinc finger"/>
    <property type="match status" value="1"/>
</dbReference>
<gene>
    <name evidence="14" type="ORF">FKW77_002311</name>
</gene>
<keyword evidence="10" id="KW-0408">Iron</keyword>
<dbReference type="InterPro" id="IPR007872">
    <property type="entry name" value="DPH_MB_dom"/>
</dbReference>
<evidence type="ECO:0000259" key="12">
    <source>
        <dbReference type="PROSITE" id="PS50076"/>
    </source>
</evidence>
<keyword evidence="11" id="KW-0539">Nucleus</keyword>
<dbReference type="GO" id="GO:0017183">
    <property type="term" value="P:protein histidyl modification to diphthamide"/>
    <property type="evidence" value="ECO:0007669"/>
    <property type="project" value="UniProtKB-UniPathway"/>
</dbReference>
<sequence length="183" mass="19936">MPTMPQSPPLPTHYALLNLPHPTATTAPPTQQALKTAYRLALLAHHPDKSSAATIPPTKKPDIPTIDAIKMAYNVLSDATLRAEYDRTLLLSSVTRTVSQAGYKGGYTGSETLDLDDLVFDEGKDVWYLGCRCGEKRGYIVAERDLEREECAGGREIVVGCGGCSLWIRVGFGVVEQADKEED</sequence>
<evidence type="ECO:0000256" key="11">
    <source>
        <dbReference type="ARBA" id="ARBA00023242"/>
    </source>
</evidence>
<dbReference type="PROSITE" id="PS50076">
    <property type="entry name" value="DNAJ_2"/>
    <property type="match status" value="1"/>
</dbReference>
<dbReference type="SMART" id="SM00271">
    <property type="entry name" value="DnaJ"/>
    <property type="match status" value="1"/>
</dbReference>
<comment type="function">
    <text evidence="1">Required for the first step of diphthamide biosynthesis, the transfer of 3-amino-3-carboxypropyl from S-adenosyl-L-methionine to a histidine residue. Diphthamide is a post-translational modification of histidine which occurs in elongation factor 2.</text>
</comment>
<keyword evidence="15" id="KW-1185">Reference proteome</keyword>
<dbReference type="InterPro" id="IPR036869">
    <property type="entry name" value="J_dom_sf"/>
</dbReference>
<dbReference type="InterPro" id="IPR001623">
    <property type="entry name" value="DnaJ_domain"/>
</dbReference>
<dbReference type="Gene3D" id="3.10.660.10">
    <property type="entry name" value="DPH Zinc finger"/>
    <property type="match status" value="1"/>
</dbReference>
<proteinExistence type="inferred from homology"/>
<dbReference type="Proteomes" id="UP000316270">
    <property type="component" value="Chromosome 1"/>
</dbReference>
<evidence type="ECO:0000313" key="14">
    <source>
        <dbReference type="EMBL" id="QDS67525.1"/>
    </source>
</evidence>
<name>A0A517KVY9_9PEZI</name>
<organism evidence="14 15">
    <name type="scientific">Venturia effusa</name>
    <dbReference type="NCBI Taxonomy" id="50376"/>
    <lineage>
        <taxon>Eukaryota</taxon>
        <taxon>Fungi</taxon>
        <taxon>Dikarya</taxon>
        <taxon>Ascomycota</taxon>
        <taxon>Pezizomycotina</taxon>
        <taxon>Dothideomycetes</taxon>
        <taxon>Pleosporomycetidae</taxon>
        <taxon>Venturiales</taxon>
        <taxon>Venturiaceae</taxon>
        <taxon>Venturia</taxon>
    </lineage>
</organism>
<dbReference type="STRING" id="50376.A0A517KVY9"/>
<protein>
    <recommendedName>
        <fullName evidence="6">Diphthamide biosynthesis protein 4</fullName>
    </recommendedName>
</protein>
<dbReference type="GO" id="GO:0005634">
    <property type="term" value="C:nucleus"/>
    <property type="evidence" value="ECO:0007669"/>
    <property type="project" value="UniProtKB-SubCell"/>
</dbReference>
<evidence type="ECO:0000259" key="13">
    <source>
        <dbReference type="PROSITE" id="PS51074"/>
    </source>
</evidence>
<dbReference type="CDD" id="cd06257">
    <property type="entry name" value="DnaJ"/>
    <property type="match status" value="1"/>
</dbReference>
<evidence type="ECO:0000256" key="1">
    <source>
        <dbReference type="ARBA" id="ARBA00003474"/>
    </source>
</evidence>
<evidence type="ECO:0000256" key="4">
    <source>
        <dbReference type="ARBA" id="ARBA00005156"/>
    </source>
</evidence>
<evidence type="ECO:0000256" key="8">
    <source>
        <dbReference type="ARBA" id="ARBA00022723"/>
    </source>
</evidence>
<evidence type="ECO:0000313" key="15">
    <source>
        <dbReference type="Proteomes" id="UP000316270"/>
    </source>
</evidence>
<keyword evidence="8" id="KW-0479">Metal-binding</keyword>
<dbReference type="AlphaFoldDB" id="A0A517KVY9"/>
<dbReference type="InterPro" id="IPR036671">
    <property type="entry name" value="DPH_MB_sf"/>
</dbReference>
<dbReference type="EMBL" id="CP042185">
    <property type="protein sequence ID" value="QDS67525.1"/>
    <property type="molecule type" value="Genomic_DNA"/>
</dbReference>
<evidence type="ECO:0000256" key="7">
    <source>
        <dbReference type="ARBA" id="ARBA00022490"/>
    </source>
</evidence>
<dbReference type="UniPathway" id="UPA00559"/>
<evidence type="ECO:0000256" key="5">
    <source>
        <dbReference type="ARBA" id="ARBA00006169"/>
    </source>
</evidence>
<feature type="domain" description="DPH-type MB" evidence="13">
    <location>
        <begin position="109"/>
        <end position="173"/>
    </location>
</feature>
<dbReference type="PROSITE" id="PS51074">
    <property type="entry name" value="DPH_MB"/>
    <property type="match status" value="1"/>
</dbReference>
<dbReference type="GO" id="GO:0046872">
    <property type="term" value="F:metal ion binding"/>
    <property type="evidence" value="ECO:0007669"/>
    <property type="project" value="UniProtKB-KW"/>
</dbReference>
<dbReference type="SUPFAM" id="SSF46565">
    <property type="entry name" value="Chaperone J-domain"/>
    <property type="match status" value="1"/>
</dbReference>
<evidence type="ECO:0000256" key="3">
    <source>
        <dbReference type="ARBA" id="ARBA00004496"/>
    </source>
</evidence>
<dbReference type="InterPro" id="IPR044248">
    <property type="entry name" value="DPH3/4-like"/>
</dbReference>
<dbReference type="GO" id="GO:0005737">
    <property type="term" value="C:cytoplasm"/>
    <property type="evidence" value="ECO:0007669"/>
    <property type="project" value="UniProtKB-SubCell"/>
</dbReference>
<feature type="domain" description="J" evidence="12">
    <location>
        <begin position="12"/>
        <end position="89"/>
    </location>
</feature>
<comment type="pathway">
    <text evidence="4">Protein modification; peptidyl-diphthamide biosynthesis.</text>
</comment>
<evidence type="ECO:0000256" key="2">
    <source>
        <dbReference type="ARBA" id="ARBA00004123"/>
    </source>
</evidence>
<evidence type="ECO:0000256" key="6">
    <source>
        <dbReference type="ARBA" id="ARBA00021797"/>
    </source>
</evidence>
<reference evidence="14 15" key="1">
    <citation type="submission" date="2019-07" db="EMBL/GenBank/DDBJ databases">
        <title>Finished genome of Venturia effusa.</title>
        <authorList>
            <person name="Young C.A."/>
            <person name="Cox M.P."/>
            <person name="Ganley A.R.D."/>
            <person name="David W.J."/>
        </authorList>
    </citation>
    <scope>NUCLEOTIDE SEQUENCE [LARGE SCALE GENOMIC DNA]</scope>
    <source>
        <strain evidence="15">albino</strain>
    </source>
</reference>
<dbReference type="Pfam" id="PF00226">
    <property type="entry name" value="DnaJ"/>
    <property type="match status" value="1"/>
</dbReference>
<dbReference type="Pfam" id="PF05207">
    <property type="entry name" value="Zn_ribbon_CSL"/>
    <property type="match status" value="1"/>
</dbReference>
<accession>A0A517KVY9</accession>
<dbReference type="OrthoDB" id="445556at2759"/>
<dbReference type="PANTHER" id="PTHR21454:SF46">
    <property type="entry name" value="DIPHTHAMIDE BIOSYNTHESIS PROTEIN 4"/>
    <property type="match status" value="1"/>
</dbReference>